<evidence type="ECO:0000313" key="2">
    <source>
        <dbReference type="Proteomes" id="UP000274131"/>
    </source>
</evidence>
<protein>
    <submittedName>
        <fullName evidence="3">KH domain-containing protein</fullName>
    </submittedName>
</protein>
<reference evidence="1 2" key="2">
    <citation type="submission" date="2018-10" db="EMBL/GenBank/DDBJ databases">
        <authorList>
            <consortium name="Pathogen Informatics"/>
        </authorList>
    </citation>
    <scope>NUCLEOTIDE SEQUENCE [LARGE SCALE GENOMIC DNA]</scope>
</reference>
<reference evidence="3" key="1">
    <citation type="submission" date="2017-02" db="UniProtKB">
        <authorList>
            <consortium name="WormBaseParasite"/>
        </authorList>
    </citation>
    <scope>IDENTIFICATION</scope>
</reference>
<dbReference type="OrthoDB" id="5838967at2759"/>
<gene>
    <name evidence="1" type="ORF">EVEC_LOCUS1055</name>
</gene>
<accession>A0A0N4UV90</accession>
<dbReference type="EMBL" id="UXUI01007162">
    <property type="protein sequence ID" value="VDD85912.1"/>
    <property type="molecule type" value="Genomic_DNA"/>
</dbReference>
<dbReference type="GO" id="GO:0003723">
    <property type="term" value="F:RNA binding"/>
    <property type="evidence" value="ECO:0007669"/>
    <property type="project" value="InterPro"/>
</dbReference>
<dbReference type="Proteomes" id="UP000274131">
    <property type="component" value="Unassembled WGS sequence"/>
</dbReference>
<keyword evidence="2" id="KW-1185">Reference proteome</keyword>
<dbReference type="InterPro" id="IPR036612">
    <property type="entry name" value="KH_dom_type_1_sf"/>
</dbReference>
<name>A0A0N4UV90_ENTVE</name>
<evidence type="ECO:0000313" key="1">
    <source>
        <dbReference type="EMBL" id="VDD85912.1"/>
    </source>
</evidence>
<dbReference type="SUPFAM" id="SSF54791">
    <property type="entry name" value="Eukaryotic type KH-domain (KH-domain type I)"/>
    <property type="match status" value="1"/>
</dbReference>
<dbReference type="WBParaSite" id="EVEC_0000134701-mRNA-1">
    <property type="protein sequence ID" value="EVEC_0000134701-mRNA-1"/>
    <property type="gene ID" value="EVEC_0000134701"/>
</dbReference>
<sequence length="446" mass="50114">MVEAKSAQLSSYKLDIDDPLLFSYITGNDACDLLKRLESDFHLRFRFEKQTITIEGYGRINVECIKTVLNEAWKADDFKRAIEVLELTNSSDFQLYFKVSPAESALMHVNAKKLLRCPGLLAFKADASGNVCLFGKDSSVSRVFEMVSDIVCQAALRENLRKSSEFSSEGPCTMSMRIPQKVAENIFSPENTYIVELQKRFHFFIEQAEAPAEVDERLGVPVTVFTKSLDEALKIKDALCAQIDLLNGAKSKSFGDIRLQCGAFTISSNSTKEGLKVVLSAVEIQLIFWANERDAPRIIGSHGITKKRIQECSKCKVLGNTFQLHTESKRNGLFPVEIIGPNVQKCVETRRRIESFLMQVPPAVPGREHQWNLTAAEEVIPNVNTYDISALQVSRRYLYFPENYQLSQQSSSKDLIRNSSSSQPLTIAYGDSEQAFKASMKSTVHM</sequence>
<proteinExistence type="predicted"/>
<dbReference type="CDD" id="cd00105">
    <property type="entry name" value="KH-I"/>
    <property type="match status" value="1"/>
</dbReference>
<organism evidence="3">
    <name type="scientific">Enterobius vermicularis</name>
    <name type="common">Human pinworm</name>
    <dbReference type="NCBI Taxonomy" id="51028"/>
    <lineage>
        <taxon>Eukaryota</taxon>
        <taxon>Metazoa</taxon>
        <taxon>Ecdysozoa</taxon>
        <taxon>Nematoda</taxon>
        <taxon>Chromadorea</taxon>
        <taxon>Rhabditida</taxon>
        <taxon>Spirurina</taxon>
        <taxon>Oxyuridomorpha</taxon>
        <taxon>Oxyuroidea</taxon>
        <taxon>Oxyuridae</taxon>
        <taxon>Enterobius</taxon>
    </lineage>
</organism>
<evidence type="ECO:0000313" key="3">
    <source>
        <dbReference type="WBParaSite" id="EVEC_0000134701-mRNA-1"/>
    </source>
</evidence>
<dbReference type="AlphaFoldDB" id="A0A0N4UV90"/>